<gene>
    <name evidence="5" type="ORF">PGTG_07011</name>
</gene>
<evidence type="ECO:0000256" key="3">
    <source>
        <dbReference type="PROSITE-ProRule" id="PRU00169"/>
    </source>
</evidence>
<dbReference type="Proteomes" id="UP000008783">
    <property type="component" value="Unassembled WGS sequence"/>
</dbReference>
<name>E3KAG0_PUCGT</name>
<keyword evidence="2" id="KW-0902">Two-component regulatory system</keyword>
<dbReference type="OrthoDB" id="21225at2759"/>
<protein>
    <recommendedName>
        <fullName evidence="4">Response regulatory domain-containing protein</fullName>
    </recommendedName>
</protein>
<dbReference type="EMBL" id="DS178278">
    <property type="protein sequence ID" value="EFP81390.2"/>
    <property type="molecule type" value="Genomic_DNA"/>
</dbReference>
<dbReference type="RefSeq" id="XP_003325809.2">
    <property type="nucleotide sequence ID" value="XM_003325761.2"/>
</dbReference>
<dbReference type="HOGENOM" id="CLU_1220208_0_0_1"/>
<evidence type="ECO:0000256" key="2">
    <source>
        <dbReference type="ARBA" id="ARBA00023012"/>
    </source>
</evidence>
<dbReference type="SMART" id="SM00448">
    <property type="entry name" value="REC"/>
    <property type="match status" value="1"/>
</dbReference>
<reference key="1">
    <citation type="submission" date="2007-01" db="EMBL/GenBank/DDBJ databases">
        <title>The Genome Sequence of Puccinia graminis f. sp. tritici Strain CRL 75-36-700-3.</title>
        <authorList>
            <consortium name="The Broad Institute Genome Sequencing Platform"/>
            <person name="Birren B."/>
            <person name="Lander E."/>
            <person name="Galagan J."/>
            <person name="Nusbaum C."/>
            <person name="Devon K."/>
            <person name="Cuomo C."/>
            <person name="Jaffe D."/>
            <person name="Butler J."/>
            <person name="Alvarez P."/>
            <person name="Gnerre S."/>
            <person name="Grabherr M."/>
            <person name="Mauceli E."/>
            <person name="Brockman W."/>
            <person name="Young S."/>
            <person name="LaButti K."/>
            <person name="Sykes S."/>
            <person name="DeCaprio D."/>
            <person name="Crawford M."/>
            <person name="Koehrsen M."/>
            <person name="Engels R."/>
            <person name="Montgomery P."/>
            <person name="Pearson M."/>
            <person name="Howarth C."/>
            <person name="Larson L."/>
            <person name="White J."/>
            <person name="Zeng Q."/>
            <person name="Kodira C."/>
            <person name="Yandava C."/>
            <person name="Alvarado L."/>
            <person name="O'Leary S."/>
            <person name="Szabo L."/>
            <person name="Dean R."/>
            <person name="Schein J."/>
        </authorList>
    </citation>
    <scope>NUCLEOTIDE SEQUENCE</scope>
    <source>
        <strain>CRL 75-36-700-3</strain>
    </source>
</reference>
<dbReference type="PANTHER" id="PTHR45339:SF1">
    <property type="entry name" value="HYBRID SIGNAL TRANSDUCTION HISTIDINE KINASE J"/>
    <property type="match status" value="1"/>
</dbReference>
<evidence type="ECO:0000259" key="4">
    <source>
        <dbReference type="PROSITE" id="PS50110"/>
    </source>
</evidence>
<dbReference type="Pfam" id="PF00072">
    <property type="entry name" value="Response_reg"/>
    <property type="match status" value="1"/>
</dbReference>
<dbReference type="InParanoid" id="E3KAG0"/>
<organism evidence="5 6">
    <name type="scientific">Puccinia graminis f. sp. tritici (strain CRL 75-36-700-3 / race SCCL)</name>
    <name type="common">Black stem rust fungus</name>
    <dbReference type="NCBI Taxonomy" id="418459"/>
    <lineage>
        <taxon>Eukaryota</taxon>
        <taxon>Fungi</taxon>
        <taxon>Dikarya</taxon>
        <taxon>Basidiomycota</taxon>
        <taxon>Pucciniomycotina</taxon>
        <taxon>Pucciniomycetes</taxon>
        <taxon>Pucciniales</taxon>
        <taxon>Pucciniaceae</taxon>
        <taxon>Puccinia</taxon>
    </lineage>
</organism>
<feature type="modified residue" description="4-aspartylphosphate" evidence="3">
    <location>
        <position position="152"/>
    </location>
</feature>
<dbReference type="STRING" id="418459.E3KAG0"/>
<dbReference type="GeneID" id="10537044"/>
<evidence type="ECO:0000313" key="6">
    <source>
        <dbReference type="Proteomes" id="UP000008783"/>
    </source>
</evidence>
<dbReference type="AlphaFoldDB" id="E3KAG0"/>
<dbReference type="PROSITE" id="PS50110">
    <property type="entry name" value="RESPONSE_REGULATORY"/>
    <property type="match status" value="1"/>
</dbReference>
<evidence type="ECO:0000256" key="1">
    <source>
        <dbReference type="ARBA" id="ARBA00022553"/>
    </source>
</evidence>
<dbReference type="eggNOG" id="KOG0519">
    <property type="taxonomic scope" value="Eukaryota"/>
</dbReference>
<dbReference type="VEuPathDB" id="FungiDB:PGTG_07011"/>
<accession>E3KAG0</accession>
<dbReference type="Gene3D" id="3.40.50.2300">
    <property type="match status" value="1"/>
</dbReference>
<dbReference type="PANTHER" id="PTHR45339">
    <property type="entry name" value="HYBRID SIGNAL TRANSDUCTION HISTIDINE KINASE J"/>
    <property type="match status" value="1"/>
</dbReference>
<dbReference type="InterPro" id="IPR011006">
    <property type="entry name" value="CheY-like_superfamily"/>
</dbReference>
<dbReference type="CDD" id="cd17546">
    <property type="entry name" value="REC_hyHK_CKI1_RcsC-like"/>
    <property type="match status" value="1"/>
</dbReference>
<keyword evidence="6" id="KW-1185">Reference proteome</keyword>
<feature type="domain" description="Response regulatory" evidence="4">
    <location>
        <begin position="102"/>
        <end position="226"/>
    </location>
</feature>
<sequence length="227" mass="25281">MKIVENLVSQLSECRKEHVRRWLECADSERSQALSRDKTTWDARVTLPFYSAGRKPAGMLEKRSDEPLRQSFLVNIIFIVKGRSPNHRGVPMNAKDLQCRMKILLVDDNPVNVQLGARLLALLGFQVDSATNGYEAVTKACCGSPFDLILMDCQMPGLDGLSATRKIREYESHLPSPGRSRPVPIIALTTNVSEANKADCRRSGMDGFLPKPLQINLLKSTLQAFLA</sequence>
<dbReference type="KEGG" id="pgr:PGTG_07011"/>
<evidence type="ECO:0000313" key="5">
    <source>
        <dbReference type="EMBL" id="EFP81390.2"/>
    </source>
</evidence>
<dbReference type="GO" id="GO:0000160">
    <property type="term" value="P:phosphorelay signal transduction system"/>
    <property type="evidence" value="ECO:0007669"/>
    <property type="project" value="UniProtKB-KW"/>
</dbReference>
<dbReference type="SUPFAM" id="SSF52172">
    <property type="entry name" value="CheY-like"/>
    <property type="match status" value="1"/>
</dbReference>
<reference evidence="6" key="2">
    <citation type="journal article" date="2011" name="Proc. Natl. Acad. Sci. U.S.A.">
        <title>Obligate biotrophy features unraveled by the genomic analysis of rust fungi.</title>
        <authorList>
            <person name="Duplessis S."/>
            <person name="Cuomo C.A."/>
            <person name="Lin Y.-C."/>
            <person name="Aerts A."/>
            <person name="Tisserant E."/>
            <person name="Veneault-Fourrey C."/>
            <person name="Joly D.L."/>
            <person name="Hacquard S."/>
            <person name="Amselem J."/>
            <person name="Cantarel B.L."/>
            <person name="Chiu R."/>
            <person name="Coutinho P.M."/>
            <person name="Feau N."/>
            <person name="Field M."/>
            <person name="Frey P."/>
            <person name="Gelhaye E."/>
            <person name="Goldberg J."/>
            <person name="Grabherr M.G."/>
            <person name="Kodira C.D."/>
            <person name="Kohler A."/>
            <person name="Kuees U."/>
            <person name="Lindquist E.A."/>
            <person name="Lucas S.M."/>
            <person name="Mago R."/>
            <person name="Mauceli E."/>
            <person name="Morin E."/>
            <person name="Murat C."/>
            <person name="Pangilinan J.L."/>
            <person name="Park R."/>
            <person name="Pearson M."/>
            <person name="Quesneville H."/>
            <person name="Rouhier N."/>
            <person name="Sakthikumar S."/>
            <person name="Salamov A.A."/>
            <person name="Schmutz J."/>
            <person name="Selles B."/>
            <person name="Shapiro H."/>
            <person name="Tanguay P."/>
            <person name="Tuskan G.A."/>
            <person name="Henrissat B."/>
            <person name="Van de Peer Y."/>
            <person name="Rouze P."/>
            <person name="Ellis J.G."/>
            <person name="Dodds P.N."/>
            <person name="Schein J.E."/>
            <person name="Zhong S."/>
            <person name="Hamelin R.C."/>
            <person name="Grigoriev I.V."/>
            <person name="Szabo L.J."/>
            <person name="Martin F."/>
        </authorList>
    </citation>
    <scope>NUCLEOTIDE SEQUENCE [LARGE SCALE GENOMIC DNA]</scope>
    <source>
        <strain evidence="6">CRL 75-36-700-3 / race SCCL</strain>
    </source>
</reference>
<dbReference type="InterPro" id="IPR001789">
    <property type="entry name" value="Sig_transdc_resp-reg_receiver"/>
</dbReference>
<keyword evidence="1 3" id="KW-0597">Phosphoprotein</keyword>
<proteinExistence type="predicted"/>